<sequence>MRLPSRESQGQQGCPAGMGGALMRLRSRESQRPHGGVAGTGASVRLRSRPRATTMGRGTGRSEEPPMRFPLLRAAAPLPDDMPAHDQVRNPPSPALPGCGGERTKASAWGHSSPWGHYTERNQSGLRSPVPRGHSTKRVRTR</sequence>
<dbReference type="EMBL" id="JANPWB010000007">
    <property type="protein sequence ID" value="KAJ1170635.1"/>
    <property type="molecule type" value="Genomic_DNA"/>
</dbReference>
<reference evidence="2" key="1">
    <citation type="journal article" date="2022" name="bioRxiv">
        <title>Sequencing and chromosome-scale assembly of the giantPleurodeles waltlgenome.</title>
        <authorList>
            <person name="Brown T."/>
            <person name="Elewa A."/>
            <person name="Iarovenko S."/>
            <person name="Subramanian E."/>
            <person name="Araus A.J."/>
            <person name="Petzold A."/>
            <person name="Susuki M."/>
            <person name="Suzuki K.-i.T."/>
            <person name="Hayashi T."/>
            <person name="Toyoda A."/>
            <person name="Oliveira C."/>
            <person name="Osipova E."/>
            <person name="Leigh N.D."/>
            <person name="Simon A."/>
            <person name="Yun M.H."/>
        </authorList>
    </citation>
    <scope>NUCLEOTIDE SEQUENCE</scope>
    <source>
        <strain evidence="2">20211129_DDA</strain>
        <tissue evidence="2">Liver</tissue>
    </source>
</reference>
<evidence type="ECO:0000313" key="3">
    <source>
        <dbReference type="Proteomes" id="UP001066276"/>
    </source>
</evidence>
<name>A0AAV7T260_PLEWA</name>
<evidence type="ECO:0000313" key="2">
    <source>
        <dbReference type="EMBL" id="KAJ1170635.1"/>
    </source>
</evidence>
<organism evidence="2 3">
    <name type="scientific">Pleurodeles waltl</name>
    <name type="common">Iberian ribbed newt</name>
    <dbReference type="NCBI Taxonomy" id="8319"/>
    <lineage>
        <taxon>Eukaryota</taxon>
        <taxon>Metazoa</taxon>
        <taxon>Chordata</taxon>
        <taxon>Craniata</taxon>
        <taxon>Vertebrata</taxon>
        <taxon>Euteleostomi</taxon>
        <taxon>Amphibia</taxon>
        <taxon>Batrachia</taxon>
        <taxon>Caudata</taxon>
        <taxon>Salamandroidea</taxon>
        <taxon>Salamandridae</taxon>
        <taxon>Pleurodelinae</taxon>
        <taxon>Pleurodeles</taxon>
    </lineage>
</organism>
<accession>A0AAV7T260</accession>
<proteinExistence type="predicted"/>
<feature type="region of interest" description="Disordered" evidence="1">
    <location>
        <begin position="1"/>
        <end position="142"/>
    </location>
</feature>
<dbReference type="AlphaFoldDB" id="A0AAV7T260"/>
<feature type="compositionally biased region" description="Polar residues" evidence="1">
    <location>
        <begin position="1"/>
        <end position="12"/>
    </location>
</feature>
<comment type="caution">
    <text evidence="2">The sequence shown here is derived from an EMBL/GenBank/DDBJ whole genome shotgun (WGS) entry which is preliminary data.</text>
</comment>
<gene>
    <name evidence="2" type="ORF">NDU88_002508</name>
</gene>
<protein>
    <submittedName>
        <fullName evidence="2">Uncharacterized protein</fullName>
    </submittedName>
</protein>
<keyword evidence="3" id="KW-1185">Reference proteome</keyword>
<dbReference type="Proteomes" id="UP001066276">
    <property type="component" value="Chromosome 4_1"/>
</dbReference>
<evidence type="ECO:0000256" key="1">
    <source>
        <dbReference type="SAM" id="MobiDB-lite"/>
    </source>
</evidence>